<accession>A0A9X1TPQ2</accession>
<proteinExistence type="predicted"/>
<evidence type="ECO:0000313" key="1">
    <source>
        <dbReference type="EMBL" id="MCF0065743.1"/>
    </source>
</evidence>
<dbReference type="RefSeq" id="WP_234658773.1">
    <property type="nucleotide sequence ID" value="NZ_CP094997.1"/>
</dbReference>
<reference evidence="1" key="1">
    <citation type="submission" date="2021-12" db="EMBL/GenBank/DDBJ databases">
        <title>Novel species in genus Dyadobacter.</title>
        <authorList>
            <person name="Ma C."/>
        </authorList>
    </citation>
    <scope>NUCLEOTIDE SEQUENCE</scope>
    <source>
        <strain evidence="1">LJ419</strain>
    </source>
</reference>
<dbReference type="AlphaFoldDB" id="A0A9X1TPQ2"/>
<evidence type="ECO:0000313" key="2">
    <source>
        <dbReference type="Proteomes" id="UP001139000"/>
    </source>
</evidence>
<protein>
    <submittedName>
        <fullName evidence="1">Uncharacterized protein</fullName>
    </submittedName>
</protein>
<dbReference type="Proteomes" id="UP001139000">
    <property type="component" value="Unassembled WGS sequence"/>
</dbReference>
<sequence length="56" mass="6274">MESFKCSGGEVEVIPLEFEQVERIYLKKCMDIEGCSGAQITQRFASFSIGIVRILS</sequence>
<organism evidence="1 2">
    <name type="scientific">Dyadobacter chenwenxiniae</name>
    <dbReference type="NCBI Taxonomy" id="2906456"/>
    <lineage>
        <taxon>Bacteria</taxon>
        <taxon>Pseudomonadati</taxon>
        <taxon>Bacteroidota</taxon>
        <taxon>Cytophagia</taxon>
        <taxon>Cytophagales</taxon>
        <taxon>Spirosomataceae</taxon>
        <taxon>Dyadobacter</taxon>
    </lineage>
</organism>
<keyword evidence="2" id="KW-1185">Reference proteome</keyword>
<dbReference type="EMBL" id="JAJTTC010000014">
    <property type="protein sequence ID" value="MCF0065743.1"/>
    <property type="molecule type" value="Genomic_DNA"/>
</dbReference>
<name>A0A9X1TPQ2_9BACT</name>
<comment type="caution">
    <text evidence="1">The sequence shown here is derived from an EMBL/GenBank/DDBJ whole genome shotgun (WGS) entry which is preliminary data.</text>
</comment>
<gene>
    <name evidence="1" type="ORF">LXM26_29795</name>
</gene>